<name>A0AAV6URE5_9ARAC</name>
<comment type="caution">
    <text evidence="1">The sequence shown here is derived from an EMBL/GenBank/DDBJ whole genome shotgun (WGS) entry which is preliminary data.</text>
</comment>
<keyword evidence="2" id="KW-1185">Reference proteome</keyword>
<proteinExistence type="predicted"/>
<dbReference type="AlphaFoldDB" id="A0AAV6URE5"/>
<dbReference type="Proteomes" id="UP000827092">
    <property type="component" value="Unassembled WGS sequence"/>
</dbReference>
<accession>A0AAV6URE5</accession>
<evidence type="ECO:0000313" key="1">
    <source>
        <dbReference type="EMBL" id="KAG8185851.1"/>
    </source>
</evidence>
<reference evidence="1 2" key="1">
    <citation type="journal article" date="2022" name="Nat. Ecol. Evol.">
        <title>A masculinizing supergene underlies an exaggerated male reproductive morph in a spider.</title>
        <authorList>
            <person name="Hendrickx F."/>
            <person name="De Corte Z."/>
            <person name="Sonet G."/>
            <person name="Van Belleghem S.M."/>
            <person name="Kostlbacher S."/>
            <person name="Vangestel C."/>
        </authorList>
    </citation>
    <scope>NUCLEOTIDE SEQUENCE [LARGE SCALE GENOMIC DNA]</scope>
    <source>
        <strain evidence="1">W744_W776</strain>
    </source>
</reference>
<dbReference type="EMBL" id="JAFNEN010000322">
    <property type="protein sequence ID" value="KAG8185851.1"/>
    <property type="molecule type" value="Genomic_DNA"/>
</dbReference>
<organism evidence="1 2">
    <name type="scientific">Oedothorax gibbosus</name>
    <dbReference type="NCBI Taxonomy" id="931172"/>
    <lineage>
        <taxon>Eukaryota</taxon>
        <taxon>Metazoa</taxon>
        <taxon>Ecdysozoa</taxon>
        <taxon>Arthropoda</taxon>
        <taxon>Chelicerata</taxon>
        <taxon>Arachnida</taxon>
        <taxon>Araneae</taxon>
        <taxon>Araneomorphae</taxon>
        <taxon>Entelegynae</taxon>
        <taxon>Araneoidea</taxon>
        <taxon>Linyphiidae</taxon>
        <taxon>Erigoninae</taxon>
        <taxon>Oedothorax</taxon>
    </lineage>
</organism>
<gene>
    <name evidence="1" type="ORF">JTE90_004393</name>
</gene>
<evidence type="ECO:0000313" key="2">
    <source>
        <dbReference type="Proteomes" id="UP000827092"/>
    </source>
</evidence>
<sequence length="163" mass="18761">MILFIHAFSECDTTSVLFCQGKAKFCSLIEKHQYLFCSLIEKHQYLKTKLQIFLNHEATIDQVAKTGELSLIHLYRGNFKYSASDLNDLRYQLFTKSATKARSSLERLTPTNDAARFHALRLYFQVQNWLRNEKILSNGVGNKALKECRALVGNALDIWCLPP</sequence>
<protein>
    <submittedName>
        <fullName evidence="1">Uncharacterized protein</fullName>
    </submittedName>
</protein>